<evidence type="ECO:0000256" key="6">
    <source>
        <dbReference type="ARBA" id="ARBA00023315"/>
    </source>
</evidence>
<evidence type="ECO:0000313" key="8">
    <source>
        <dbReference type="EMBL" id="PJZ27542.1"/>
    </source>
</evidence>
<dbReference type="GO" id="GO:0016020">
    <property type="term" value="C:membrane"/>
    <property type="evidence" value="ECO:0007669"/>
    <property type="project" value="GOC"/>
</dbReference>
<dbReference type="GO" id="GO:0009245">
    <property type="term" value="P:lipid A biosynthetic process"/>
    <property type="evidence" value="ECO:0007669"/>
    <property type="project" value="UniProtKB-KW"/>
</dbReference>
<sequence>MARYTLEELASKISGAKIENCADPKKVQVESVSPINPGVTNSISFLANKKMLNEAKKTASTIILTTSEFAKELEVPCLVVDKPDLILAQVLDLIYPPHKFENKVEANAFVHPKAKIGKNCYIGNFASVGEDAEIGDNSVLEDGVRIGRGARVGEGSHIGPNNVIHHGVIIGKRFRSFGNCTIGGDGFRFVFANGKHNKIPQVGTVIVGDDVEMGSNSAIDRGGLENTIIGDGCKFDNLVHIGHNCVLGKNVVIAGYTGVAGSTTIGDNVTIGGGCGIADHLSIPSGTIVGGGTSVRNTLTKPDIYVGWDYGLTFPEFQKLRVNIKNVVNFQKWARRIKAIESKLGLNSEE</sequence>
<dbReference type="Pfam" id="PF00132">
    <property type="entry name" value="Hexapep"/>
    <property type="match status" value="2"/>
</dbReference>
<protein>
    <submittedName>
        <fullName evidence="8">UDP-3-O-(3-hydroxymyristoyl)glucosamine N-acyltransferase</fullName>
    </submittedName>
</protein>
<dbReference type="InterPro" id="IPR001451">
    <property type="entry name" value="Hexapep"/>
</dbReference>
<dbReference type="PANTHER" id="PTHR43378">
    <property type="entry name" value="UDP-3-O-ACYLGLUCOSAMINE N-ACYLTRANSFERASE"/>
    <property type="match status" value="1"/>
</dbReference>
<evidence type="ECO:0000256" key="3">
    <source>
        <dbReference type="ARBA" id="ARBA00022679"/>
    </source>
</evidence>
<dbReference type="OrthoDB" id="9784739at2"/>
<dbReference type="Pfam" id="PF04613">
    <property type="entry name" value="LpxD"/>
    <property type="match status" value="1"/>
</dbReference>
<dbReference type="InterPro" id="IPR007691">
    <property type="entry name" value="LpxD"/>
</dbReference>
<dbReference type="SUPFAM" id="SSF51161">
    <property type="entry name" value="Trimeric LpxA-like enzymes"/>
    <property type="match status" value="1"/>
</dbReference>
<evidence type="ECO:0000256" key="4">
    <source>
        <dbReference type="ARBA" id="ARBA00022737"/>
    </source>
</evidence>
<dbReference type="NCBIfam" id="NF002060">
    <property type="entry name" value="PRK00892.1"/>
    <property type="match status" value="1"/>
</dbReference>
<feature type="domain" description="UDP-3-O-[3-hydroxymyristoyl] glucosamine N-acyltransferase non-repeat region" evidence="7">
    <location>
        <begin position="27"/>
        <end position="92"/>
    </location>
</feature>
<dbReference type="PANTHER" id="PTHR43378:SF2">
    <property type="entry name" value="UDP-3-O-ACYLGLUCOSAMINE N-ACYLTRANSFERASE 1, MITOCHONDRIAL-RELATED"/>
    <property type="match status" value="1"/>
</dbReference>
<proteinExistence type="predicted"/>
<comment type="caution">
    <text evidence="8">The sequence shown here is derived from an EMBL/GenBank/DDBJ whole genome shotgun (WGS) entry which is preliminary data.</text>
</comment>
<keyword evidence="5" id="KW-0443">Lipid metabolism</keyword>
<dbReference type="Gene3D" id="2.160.10.10">
    <property type="entry name" value="Hexapeptide repeat proteins"/>
    <property type="match status" value="1"/>
</dbReference>
<dbReference type="Gene3D" id="3.40.1390.10">
    <property type="entry name" value="MurE/MurF, N-terminal domain"/>
    <property type="match status" value="1"/>
</dbReference>
<keyword evidence="6 8" id="KW-0012">Acyltransferase</keyword>
<dbReference type="AlphaFoldDB" id="A0A2M9XJ14"/>
<evidence type="ECO:0000256" key="5">
    <source>
        <dbReference type="ARBA" id="ARBA00023098"/>
    </source>
</evidence>
<dbReference type="CDD" id="cd03352">
    <property type="entry name" value="LbH_LpxD"/>
    <property type="match status" value="1"/>
</dbReference>
<reference evidence="8 9" key="1">
    <citation type="submission" date="2017-07" db="EMBL/GenBank/DDBJ databases">
        <title>Leptospira spp. isolated from tropical soils.</title>
        <authorList>
            <person name="Thibeaux R."/>
            <person name="Iraola G."/>
            <person name="Ferres I."/>
            <person name="Bierque E."/>
            <person name="Girault D."/>
            <person name="Soupe-Gilbert M.-E."/>
            <person name="Picardeau M."/>
            <person name="Goarant C."/>
        </authorList>
    </citation>
    <scope>NUCLEOTIDE SEQUENCE [LARGE SCALE GENOMIC DNA]</scope>
    <source>
        <strain evidence="8 9">MCA1-C-A1</strain>
    </source>
</reference>
<dbReference type="InterPro" id="IPR011004">
    <property type="entry name" value="Trimer_LpxA-like_sf"/>
</dbReference>
<dbReference type="GO" id="GO:0016410">
    <property type="term" value="F:N-acyltransferase activity"/>
    <property type="evidence" value="ECO:0007669"/>
    <property type="project" value="InterPro"/>
</dbReference>
<dbReference type="RefSeq" id="WP_100705275.1">
    <property type="nucleotide sequence ID" value="NZ_NPDL01000004.1"/>
</dbReference>
<keyword evidence="4" id="KW-0677">Repeat</keyword>
<dbReference type="Proteomes" id="UP000232196">
    <property type="component" value="Unassembled WGS sequence"/>
</dbReference>
<evidence type="ECO:0000256" key="1">
    <source>
        <dbReference type="ARBA" id="ARBA00022516"/>
    </source>
</evidence>
<name>A0A2M9XJ14_9LEPT</name>
<keyword evidence="9" id="KW-1185">Reference proteome</keyword>
<evidence type="ECO:0000256" key="2">
    <source>
        <dbReference type="ARBA" id="ARBA00022556"/>
    </source>
</evidence>
<evidence type="ECO:0000313" key="9">
    <source>
        <dbReference type="Proteomes" id="UP000232196"/>
    </source>
</evidence>
<keyword evidence="1" id="KW-0444">Lipid biosynthesis</keyword>
<dbReference type="InterPro" id="IPR020573">
    <property type="entry name" value="UDP_GlcNAc_AcTrfase_non-rep"/>
</dbReference>
<keyword evidence="3 8" id="KW-0808">Transferase</keyword>
<gene>
    <name evidence="8" type="primary">lpxD</name>
    <name evidence="8" type="ORF">CH357_01030</name>
</gene>
<evidence type="ECO:0000259" key="7">
    <source>
        <dbReference type="Pfam" id="PF04613"/>
    </source>
</evidence>
<keyword evidence="2" id="KW-0441">Lipid A biosynthesis</keyword>
<dbReference type="Pfam" id="PF14602">
    <property type="entry name" value="Hexapep_2"/>
    <property type="match status" value="1"/>
</dbReference>
<dbReference type="NCBIfam" id="TIGR01853">
    <property type="entry name" value="lipid_A_lpxD"/>
    <property type="match status" value="1"/>
</dbReference>
<dbReference type="EMBL" id="NPDN01000001">
    <property type="protein sequence ID" value="PJZ27542.1"/>
    <property type="molecule type" value="Genomic_DNA"/>
</dbReference>
<accession>A0A2M9XJ14</accession>
<organism evidence="8 9">
    <name type="scientific">Leptospira hartskeerlii</name>
    <dbReference type="NCBI Taxonomy" id="2023177"/>
    <lineage>
        <taxon>Bacteria</taxon>
        <taxon>Pseudomonadati</taxon>
        <taxon>Spirochaetota</taxon>
        <taxon>Spirochaetia</taxon>
        <taxon>Leptospirales</taxon>
        <taxon>Leptospiraceae</taxon>
        <taxon>Leptospira</taxon>
    </lineage>
</organism>